<evidence type="ECO:0000313" key="1">
    <source>
        <dbReference type="EMBL" id="VZH86159.1"/>
    </source>
</evidence>
<organism evidence="1 2">
    <name type="scientific">Corynebacterium rouxii</name>
    <dbReference type="NCBI Taxonomy" id="2719119"/>
    <lineage>
        <taxon>Bacteria</taxon>
        <taxon>Bacillati</taxon>
        <taxon>Actinomycetota</taxon>
        <taxon>Actinomycetes</taxon>
        <taxon>Mycobacteriales</taxon>
        <taxon>Corynebacteriaceae</taxon>
        <taxon>Corynebacterium</taxon>
    </lineage>
</organism>
<dbReference type="Proteomes" id="UP000423525">
    <property type="component" value="Chromosome"/>
</dbReference>
<reference evidence="1 2" key="1">
    <citation type="submission" date="2019-11" db="EMBL/GenBank/DDBJ databases">
        <authorList>
            <person name="Brisse S."/>
        </authorList>
    </citation>
    <scope>NUCLEOTIDE SEQUENCE [LARGE SCALE GENOMIC DNA]</scope>
    <source>
        <strain evidence="1">FRC0190</strain>
    </source>
</reference>
<name>A0A6I8MHJ8_9CORY</name>
<dbReference type="EMBL" id="LR738855">
    <property type="protein sequence ID" value="VZH86159.1"/>
    <property type="molecule type" value="Genomic_DNA"/>
</dbReference>
<gene>
    <name evidence="1" type="ORF">FRC0190_02091</name>
</gene>
<dbReference type="KEGG" id="crf:FRC0190_02091"/>
<protein>
    <submittedName>
        <fullName evidence="1">Uncharacterized protein</fullName>
    </submittedName>
</protein>
<sequence>MLRGVEGIGVVDFCVGALLRVDEDVDAQFVECMDLQSMEVAQWGYRDLHGGLVLLGCVVEHVVPFDDFFAFASFGLS</sequence>
<dbReference type="AlphaFoldDB" id="A0A6I8MHJ8"/>
<proteinExistence type="predicted"/>
<accession>A0A6I8MHJ8</accession>
<evidence type="ECO:0000313" key="2">
    <source>
        <dbReference type="Proteomes" id="UP000423525"/>
    </source>
</evidence>